<evidence type="ECO:0000313" key="3">
    <source>
        <dbReference type="EMBL" id="GHH76319.1"/>
    </source>
</evidence>
<protein>
    <submittedName>
        <fullName evidence="3">ATPase</fullName>
    </submittedName>
</protein>
<dbReference type="Proteomes" id="UP000627369">
    <property type="component" value="Unassembled WGS sequence"/>
</dbReference>
<dbReference type="InterPro" id="IPR013538">
    <property type="entry name" value="ASHA1/2-like_C"/>
</dbReference>
<comment type="caution">
    <text evidence="3">The sequence shown here is derived from an EMBL/GenBank/DDBJ whole genome shotgun (WGS) entry which is preliminary data.</text>
</comment>
<reference evidence="3" key="1">
    <citation type="journal article" date="2014" name="Int. J. Syst. Evol. Microbiol.">
        <title>Complete genome sequence of Corynebacterium casei LMG S-19264T (=DSM 44701T), isolated from a smear-ripened cheese.</title>
        <authorList>
            <consortium name="US DOE Joint Genome Institute (JGI-PGF)"/>
            <person name="Walter F."/>
            <person name="Albersmeier A."/>
            <person name="Kalinowski J."/>
            <person name="Ruckert C."/>
        </authorList>
    </citation>
    <scope>NUCLEOTIDE SEQUENCE</scope>
    <source>
        <strain evidence="3">CGMCC 4.7398</strain>
    </source>
</reference>
<evidence type="ECO:0000313" key="4">
    <source>
        <dbReference type="Proteomes" id="UP000627369"/>
    </source>
</evidence>
<dbReference type="RefSeq" id="WP_189670527.1">
    <property type="nucleotide sequence ID" value="NZ_BNAS01000005.1"/>
</dbReference>
<dbReference type="CDD" id="cd08891">
    <property type="entry name" value="SRPBCC_CalC"/>
    <property type="match status" value="1"/>
</dbReference>
<dbReference type="EMBL" id="BNAS01000005">
    <property type="protein sequence ID" value="GHH76319.1"/>
    <property type="molecule type" value="Genomic_DNA"/>
</dbReference>
<dbReference type="AlphaFoldDB" id="A0A919G298"/>
<evidence type="ECO:0000256" key="1">
    <source>
        <dbReference type="ARBA" id="ARBA00006817"/>
    </source>
</evidence>
<comment type="similarity">
    <text evidence="1">Belongs to the AHA1 family.</text>
</comment>
<dbReference type="SUPFAM" id="SSF55961">
    <property type="entry name" value="Bet v1-like"/>
    <property type="match status" value="1"/>
</dbReference>
<evidence type="ECO:0000259" key="2">
    <source>
        <dbReference type="Pfam" id="PF08327"/>
    </source>
</evidence>
<gene>
    <name evidence="3" type="ORF">GCM10017772_34700</name>
</gene>
<reference evidence="3" key="2">
    <citation type="submission" date="2020-09" db="EMBL/GenBank/DDBJ databases">
        <authorList>
            <person name="Sun Q."/>
            <person name="Zhou Y."/>
        </authorList>
    </citation>
    <scope>NUCLEOTIDE SEQUENCE</scope>
    <source>
        <strain evidence="3">CGMCC 4.7398</strain>
    </source>
</reference>
<sequence>MSETQAYAPVVAEVTVPAGLARAFELYTVEQAAWLFEGHWLGDERPAAIVFEPTAGGRWYERQPDGTECDWGRVLEWGAPGRLVLAWMLDGDWRFDPDGERASRIEVTFTEVGPDQTVLRLVHTGFEAHGEGGGSIHRGVGSATGWQASLDALVAFATA</sequence>
<proteinExistence type="inferred from homology"/>
<keyword evidence="4" id="KW-1185">Reference proteome</keyword>
<organism evidence="3 4">
    <name type="scientific">Promicromonospora soli</name>
    <dbReference type="NCBI Taxonomy" id="2035533"/>
    <lineage>
        <taxon>Bacteria</taxon>
        <taxon>Bacillati</taxon>
        <taxon>Actinomycetota</taxon>
        <taxon>Actinomycetes</taxon>
        <taxon>Micrococcales</taxon>
        <taxon>Promicromonosporaceae</taxon>
        <taxon>Promicromonospora</taxon>
    </lineage>
</organism>
<dbReference type="InterPro" id="IPR023393">
    <property type="entry name" value="START-like_dom_sf"/>
</dbReference>
<feature type="domain" description="Activator of Hsp90 ATPase homologue 1/2-like C-terminal" evidence="2">
    <location>
        <begin position="40"/>
        <end position="155"/>
    </location>
</feature>
<accession>A0A919G298</accession>
<name>A0A919G298_9MICO</name>
<dbReference type="Gene3D" id="3.30.530.20">
    <property type="match status" value="1"/>
</dbReference>
<dbReference type="Pfam" id="PF08327">
    <property type="entry name" value="AHSA1"/>
    <property type="match status" value="1"/>
</dbReference>